<proteinExistence type="predicted"/>
<sequence>MSSHSGLLVLFYIFPLLIISCCAYSWEAKEEKINQSVYETLQWYGFPGGLLPEGVTGYNLNTVTGEFSAYFNGTCIFELANSYLLKYETIVSGEISKGQLRTLRGVSVKAVGFWFRIKEVRRDGDCLVFFVSFSSAKFPVDDFVDSLKCGSGCNCINGVSTGDHVI</sequence>
<reference evidence="2" key="1">
    <citation type="submission" date="2023-03" db="EMBL/GenBank/DDBJ databases">
        <authorList>
            <person name="Julca I."/>
        </authorList>
    </citation>
    <scope>NUCLEOTIDE SEQUENCE</scope>
</reference>
<dbReference type="InterPro" id="IPR007493">
    <property type="entry name" value="DUF538"/>
</dbReference>
<dbReference type="AlphaFoldDB" id="A0AAV1DF16"/>
<evidence type="ECO:0000313" key="2">
    <source>
        <dbReference type="EMBL" id="CAI9105407.1"/>
    </source>
</evidence>
<evidence type="ECO:0000313" key="3">
    <source>
        <dbReference type="Proteomes" id="UP001161247"/>
    </source>
</evidence>
<dbReference type="InterPro" id="IPR036758">
    <property type="entry name" value="At5g01610-like"/>
</dbReference>
<evidence type="ECO:0000256" key="1">
    <source>
        <dbReference type="SAM" id="Phobius"/>
    </source>
</evidence>
<keyword evidence="1" id="KW-1133">Transmembrane helix</keyword>
<dbReference type="Pfam" id="PF04398">
    <property type="entry name" value="DUF538"/>
    <property type="match status" value="1"/>
</dbReference>
<dbReference type="EMBL" id="OX459122">
    <property type="protein sequence ID" value="CAI9105407.1"/>
    <property type="molecule type" value="Genomic_DNA"/>
</dbReference>
<gene>
    <name evidence="2" type="ORF">OLC1_LOCUS14111</name>
</gene>
<keyword evidence="1" id="KW-0472">Membrane</keyword>
<keyword evidence="1" id="KW-0812">Transmembrane</keyword>
<organism evidence="2 3">
    <name type="scientific">Oldenlandia corymbosa var. corymbosa</name>
    <dbReference type="NCBI Taxonomy" id="529605"/>
    <lineage>
        <taxon>Eukaryota</taxon>
        <taxon>Viridiplantae</taxon>
        <taxon>Streptophyta</taxon>
        <taxon>Embryophyta</taxon>
        <taxon>Tracheophyta</taxon>
        <taxon>Spermatophyta</taxon>
        <taxon>Magnoliopsida</taxon>
        <taxon>eudicotyledons</taxon>
        <taxon>Gunneridae</taxon>
        <taxon>Pentapetalae</taxon>
        <taxon>asterids</taxon>
        <taxon>lamiids</taxon>
        <taxon>Gentianales</taxon>
        <taxon>Rubiaceae</taxon>
        <taxon>Rubioideae</taxon>
        <taxon>Spermacoceae</taxon>
        <taxon>Hedyotis-Oldenlandia complex</taxon>
        <taxon>Oldenlandia</taxon>
    </lineage>
</organism>
<accession>A0AAV1DF16</accession>
<dbReference type="PANTHER" id="PTHR31676:SF196">
    <property type="entry name" value="DUF538 FAMILY PROTEIN"/>
    <property type="match status" value="1"/>
</dbReference>
<feature type="transmembrane region" description="Helical" evidence="1">
    <location>
        <begin position="6"/>
        <end position="26"/>
    </location>
</feature>
<dbReference type="Gene3D" id="2.30.240.10">
    <property type="entry name" value="At5g01610-like"/>
    <property type="match status" value="1"/>
</dbReference>
<keyword evidence="3" id="KW-1185">Reference proteome</keyword>
<name>A0AAV1DF16_OLDCO</name>
<protein>
    <submittedName>
        <fullName evidence="2">OLC1v1004320C1</fullName>
    </submittedName>
</protein>
<dbReference type="PANTHER" id="PTHR31676">
    <property type="entry name" value="T31J12.3 PROTEIN-RELATED"/>
    <property type="match status" value="1"/>
</dbReference>
<dbReference type="SUPFAM" id="SSF141562">
    <property type="entry name" value="At5g01610-like"/>
    <property type="match status" value="1"/>
</dbReference>
<dbReference type="Proteomes" id="UP001161247">
    <property type="component" value="Chromosome 5"/>
</dbReference>